<dbReference type="STRING" id="1685379.AVO45_18485"/>
<evidence type="ECO:0000256" key="3">
    <source>
        <dbReference type="ARBA" id="ARBA00024484"/>
    </source>
</evidence>
<proteinExistence type="predicted"/>
<organism evidence="5 6">
    <name type="scientific">Ruegeria marisrubri</name>
    <dbReference type="NCBI Taxonomy" id="1685379"/>
    <lineage>
        <taxon>Bacteria</taxon>
        <taxon>Pseudomonadati</taxon>
        <taxon>Pseudomonadota</taxon>
        <taxon>Alphaproteobacteria</taxon>
        <taxon>Rhodobacterales</taxon>
        <taxon>Roseobacteraceae</taxon>
        <taxon>Ruegeria</taxon>
    </lineage>
</organism>
<accession>A0A0X3U7M1</accession>
<dbReference type="InterPro" id="IPR045851">
    <property type="entry name" value="AMP-bd_C_sf"/>
</dbReference>
<dbReference type="GO" id="GO:0005524">
    <property type="term" value="F:ATP binding"/>
    <property type="evidence" value="ECO:0007669"/>
    <property type="project" value="UniProtKB-KW"/>
</dbReference>
<keyword evidence="2" id="KW-0067">ATP-binding</keyword>
<gene>
    <name evidence="5" type="ORF">AVO45_18485</name>
</gene>
<keyword evidence="1" id="KW-0547">Nucleotide-binding</keyword>
<dbReference type="Proteomes" id="UP000053791">
    <property type="component" value="Unassembled WGS sequence"/>
</dbReference>
<dbReference type="PROSITE" id="PS00455">
    <property type="entry name" value="AMP_BINDING"/>
    <property type="match status" value="1"/>
</dbReference>
<evidence type="ECO:0000313" key="5">
    <source>
        <dbReference type="EMBL" id="KUJ84087.1"/>
    </source>
</evidence>
<feature type="domain" description="AMP-dependent synthetase/ligase" evidence="4">
    <location>
        <begin position="13"/>
        <end position="387"/>
    </location>
</feature>
<dbReference type="Gene3D" id="3.40.50.12780">
    <property type="entry name" value="N-terminal domain of ligase-like"/>
    <property type="match status" value="1"/>
</dbReference>
<dbReference type="InterPro" id="IPR042099">
    <property type="entry name" value="ANL_N_sf"/>
</dbReference>
<evidence type="ECO:0000256" key="1">
    <source>
        <dbReference type="ARBA" id="ARBA00022741"/>
    </source>
</evidence>
<reference evidence="5 6" key="1">
    <citation type="submission" date="2015-12" db="EMBL/GenBank/DDBJ databases">
        <authorList>
            <person name="Shamseldin A."/>
            <person name="Moawad H."/>
            <person name="Abd El-Rahim W.M."/>
            <person name="Sadowsky M.J."/>
        </authorList>
    </citation>
    <scope>NUCLEOTIDE SEQUENCE [LARGE SCALE GENOMIC DNA]</scope>
    <source>
        <strain evidence="5 6">ZGT118</strain>
    </source>
</reference>
<dbReference type="Pfam" id="PF00501">
    <property type="entry name" value="AMP-binding"/>
    <property type="match status" value="1"/>
</dbReference>
<comment type="catalytic activity">
    <reaction evidence="3">
        <text>a long-chain fatty acid + ATP + CoA = a long-chain fatty acyl-CoA + AMP + diphosphate</text>
        <dbReference type="Rhea" id="RHEA:15421"/>
        <dbReference type="ChEBI" id="CHEBI:30616"/>
        <dbReference type="ChEBI" id="CHEBI:33019"/>
        <dbReference type="ChEBI" id="CHEBI:57287"/>
        <dbReference type="ChEBI" id="CHEBI:57560"/>
        <dbReference type="ChEBI" id="CHEBI:83139"/>
        <dbReference type="ChEBI" id="CHEBI:456215"/>
        <dbReference type="EC" id="6.2.1.3"/>
    </reaction>
    <physiologicalReaction direction="left-to-right" evidence="3">
        <dbReference type="Rhea" id="RHEA:15422"/>
    </physiologicalReaction>
</comment>
<dbReference type="GO" id="GO:0016020">
    <property type="term" value="C:membrane"/>
    <property type="evidence" value="ECO:0007669"/>
    <property type="project" value="TreeGrafter"/>
</dbReference>
<dbReference type="OrthoDB" id="9803968at2"/>
<comment type="caution">
    <text evidence="5">The sequence shown here is derived from an EMBL/GenBank/DDBJ whole genome shotgun (WGS) entry which is preliminary data.</text>
</comment>
<dbReference type="InterPro" id="IPR000873">
    <property type="entry name" value="AMP-dep_synth/lig_dom"/>
</dbReference>
<keyword evidence="6" id="KW-1185">Reference proteome</keyword>
<dbReference type="RefSeq" id="WP_068345211.1">
    <property type="nucleotide sequence ID" value="NZ_LQBQ01000006.1"/>
</dbReference>
<sequence length="549" mass="60865">MTATDLKCPIDLLEHWARTRPQSVYLRQPEYGKIRELTWATVWDQTRRMAAALLSMGLEPGDRVAIIAKNSAEWFIADFAIQAAGLVSAPVYPTASSETIRYILEHSESKVAFIGKLDDMALVKSGLPKDITTIAMPYPTLHCDHQWQDLIKSHDPLQPVVKAALDDLLTLVYTSGSTGKPKGVELTCRNMAYGGKAPMEKLELRPEDRLLSYLPLAHAFERGVIEHGSLYHGASVSFVESLDTFADDLRNASPTVFQSVPRLWMKFHSGVLGKMPQRKLDLLLRLPVLGNVVRKKIKTQLGLQNARLCISGSAPISPAILHWFEMLGINISEGWGMTETGGASTVNYPYRADKVGTIGDPMPGTEIKISAEGEILIRGDGVFPRYHKEPEKTVEVLSNGWLHTGDKGEIDSDGYLRITGRVKDIFKTAKGKYIAPVPIESLVFEDEHVEQVCVVGSGLPQPVAITVLSHETTDGVPEDEIRQSLSQSLNRVNAQLEKHEQLGRIIVVPDEWTVENEFLTPTMKIKRDLIEEKYETVVTAPADGKVVFL</sequence>
<dbReference type="GO" id="GO:0004467">
    <property type="term" value="F:long-chain fatty acid-CoA ligase activity"/>
    <property type="evidence" value="ECO:0007669"/>
    <property type="project" value="UniProtKB-EC"/>
</dbReference>
<dbReference type="Gene3D" id="3.30.300.30">
    <property type="match status" value="1"/>
</dbReference>
<dbReference type="AlphaFoldDB" id="A0A0X3U7M1"/>
<dbReference type="SUPFAM" id="SSF56801">
    <property type="entry name" value="Acetyl-CoA synthetase-like"/>
    <property type="match status" value="1"/>
</dbReference>
<evidence type="ECO:0000313" key="6">
    <source>
        <dbReference type="Proteomes" id="UP000053791"/>
    </source>
</evidence>
<protein>
    <submittedName>
        <fullName evidence="5">AMP-dependent synthetase</fullName>
    </submittedName>
</protein>
<dbReference type="EMBL" id="LQBQ01000006">
    <property type="protein sequence ID" value="KUJ84087.1"/>
    <property type="molecule type" value="Genomic_DNA"/>
</dbReference>
<evidence type="ECO:0000256" key="2">
    <source>
        <dbReference type="ARBA" id="ARBA00022840"/>
    </source>
</evidence>
<evidence type="ECO:0000259" key="4">
    <source>
        <dbReference type="Pfam" id="PF00501"/>
    </source>
</evidence>
<dbReference type="InterPro" id="IPR020845">
    <property type="entry name" value="AMP-binding_CS"/>
</dbReference>
<name>A0A0X3U7M1_9RHOB</name>
<dbReference type="PANTHER" id="PTHR43272">
    <property type="entry name" value="LONG-CHAIN-FATTY-ACID--COA LIGASE"/>
    <property type="match status" value="1"/>
</dbReference>
<dbReference type="Pfam" id="PF23562">
    <property type="entry name" value="AMP-binding_C_3"/>
    <property type="match status" value="1"/>
</dbReference>
<dbReference type="PANTHER" id="PTHR43272:SF33">
    <property type="entry name" value="AMP-BINDING DOMAIN-CONTAINING PROTEIN-RELATED"/>
    <property type="match status" value="1"/>
</dbReference>